<dbReference type="Proteomes" id="UP000694621">
    <property type="component" value="Unplaced"/>
</dbReference>
<dbReference type="Ensembl" id="ENSAMXT00005020335.1">
    <property type="protein sequence ID" value="ENSAMXP00005018402.1"/>
    <property type="gene ID" value="ENSAMXG00005009587.1"/>
</dbReference>
<evidence type="ECO:0000313" key="1">
    <source>
        <dbReference type="Ensembl" id="ENSAMXP00005018402.1"/>
    </source>
</evidence>
<accession>A0A8B9HUX7</accession>
<evidence type="ECO:0000313" key="2">
    <source>
        <dbReference type="Proteomes" id="UP000694621"/>
    </source>
</evidence>
<dbReference type="AlphaFoldDB" id="A0A8B9HUX7"/>
<protein>
    <submittedName>
        <fullName evidence="1">Uncharacterized protein</fullName>
    </submittedName>
</protein>
<sequence length="98" mass="10886">MSGNSTIYPSRESKANCALLGLWQLLESMKHSCLKGPVHACGGLKLVGGALEWHGLSPLVCLNTSLTGVWNVSLNHKTIKKKVKEERREFRRGKNKKE</sequence>
<organism evidence="1 2">
    <name type="scientific">Astyanax mexicanus</name>
    <name type="common">Blind cave fish</name>
    <name type="synonym">Astyanax fasciatus mexicanus</name>
    <dbReference type="NCBI Taxonomy" id="7994"/>
    <lineage>
        <taxon>Eukaryota</taxon>
        <taxon>Metazoa</taxon>
        <taxon>Chordata</taxon>
        <taxon>Craniata</taxon>
        <taxon>Vertebrata</taxon>
        <taxon>Euteleostomi</taxon>
        <taxon>Actinopterygii</taxon>
        <taxon>Neopterygii</taxon>
        <taxon>Teleostei</taxon>
        <taxon>Ostariophysi</taxon>
        <taxon>Characiformes</taxon>
        <taxon>Characoidei</taxon>
        <taxon>Acestrorhamphidae</taxon>
        <taxon>Acestrorhamphinae</taxon>
        <taxon>Astyanax</taxon>
    </lineage>
</organism>
<name>A0A8B9HUX7_ASTMX</name>
<proteinExistence type="predicted"/>
<reference evidence="1" key="1">
    <citation type="submission" date="2025-08" db="UniProtKB">
        <authorList>
            <consortium name="Ensembl"/>
        </authorList>
    </citation>
    <scope>IDENTIFICATION</scope>
</reference>